<organism evidence="3 4">
    <name type="scientific">Streptomyces inusitatus</name>
    <dbReference type="NCBI Taxonomy" id="68221"/>
    <lineage>
        <taxon>Bacteria</taxon>
        <taxon>Bacillati</taxon>
        <taxon>Actinomycetota</taxon>
        <taxon>Actinomycetes</taxon>
        <taxon>Kitasatosporales</taxon>
        <taxon>Streptomycetaceae</taxon>
        <taxon>Streptomyces</taxon>
    </lineage>
</organism>
<reference evidence="3" key="2">
    <citation type="submission" date="2020-09" db="EMBL/GenBank/DDBJ databases">
        <authorList>
            <person name="Sun Q."/>
            <person name="Ohkuma M."/>
        </authorList>
    </citation>
    <scope>NUCLEOTIDE SEQUENCE</scope>
    <source>
        <strain evidence="3">JCM 4988</strain>
    </source>
</reference>
<comment type="caution">
    <text evidence="3">The sequence shown here is derived from an EMBL/GenBank/DDBJ whole genome shotgun (WGS) entry which is preliminary data.</text>
</comment>
<evidence type="ECO:0000313" key="4">
    <source>
        <dbReference type="Proteomes" id="UP000630936"/>
    </source>
</evidence>
<feature type="compositionally biased region" description="Basic and acidic residues" evidence="1">
    <location>
        <begin position="1"/>
        <end position="10"/>
    </location>
</feature>
<dbReference type="EMBL" id="BMWG01000020">
    <property type="protein sequence ID" value="GGZ50680.1"/>
    <property type="molecule type" value="Genomic_DNA"/>
</dbReference>
<dbReference type="RefSeq" id="WP_190125565.1">
    <property type="nucleotide sequence ID" value="NZ_BMWG01000020.1"/>
</dbReference>
<accession>A0A918QHV2</accession>
<keyword evidence="4" id="KW-1185">Reference proteome</keyword>
<dbReference type="Proteomes" id="UP000630936">
    <property type="component" value="Unassembled WGS sequence"/>
</dbReference>
<dbReference type="AlphaFoldDB" id="A0A918QHV2"/>
<proteinExistence type="predicted"/>
<dbReference type="Pfam" id="PF04738">
    <property type="entry name" value="Lant_dehydr_N"/>
    <property type="match status" value="1"/>
</dbReference>
<name>A0A918QHV2_9ACTN</name>
<feature type="compositionally biased region" description="Low complexity" evidence="1">
    <location>
        <begin position="12"/>
        <end position="22"/>
    </location>
</feature>
<evidence type="ECO:0000256" key="1">
    <source>
        <dbReference type="SAM" id="MobiDB-lite"/>
    </source>
</evidence>
<evidence type="ECO:0000259" key="2">
    <source>
        <dbReference type="Pfam" id="PF04738"/>
    </source>
</evidence>
<reference evidence="3" key="1">
    <citation type="journal article" date="2014" name="Int. J. Syst. Evol. Microbiol.">
        <title>Complete genome sequence of Corynebacterium casei LMG S-19264T (=DSM 44701T), isolated from a smear-ripened cheese.</title>
        <authorList>
            <consortium name="US DOE Joint Genome Institute (JGI-PGF)"/>
            <person name="Walter F."/>
            <person name="Albersmeier A."/>
            <person name="Kalinowski J."/>
            <person name="Ruckert C."/>
        </authorList>
    </citation>
    <scope>NUCLEOTIDE SEQUENCE</scope>
    <source>
        <strain evidence="3">JCM 4988</strain>
    </source>
</reference>
<feature type="region of interest" description="Disordered" evidence="1">
    <location>
        <begin position="1"/>
        <end position="30"/>
    </location>
</feature>
<feature type="domain" description="Lantibiotic dehydratase N-terminal" evidence="2">
    <location>
        <begin position="163"/>
        <end position="818"/>
    </location>
</feature>
<evidence type="ECO:0000313" key="3">
    <source>
        <dbReference type="EMBL" id="GGZ50680.1"/>
    </source>
</evidence>
<dbReference type="InterPro" id="IPR006827">
    <property type="entry name" value="Lant_deHydtase_N"/>
</dbReference>
<sequence length="897" mass="95090">MKPLLPERQKPAARAGTGHTAPAPAPAPRLAPGALIRTNLLSLPAEPRPAGAFRAALAELAALERESTALAPALGEALYASRAGHGEEFHREVVLPLRRAVHNGRDPRPAVLGGLGDLPDRVPGLSRWLAARRRRDELLTALEAGTAPALAAGREALAALCREPAFTRAVSFTSADLLRAVVRAGQGGPDDRRARKEEAGVLRHAMRAAARTTPLSWFTTVGWGELPPPAGEPRRSWSGTEPPLASAGSVVRVNRTLVETLTAALTADPVRRATLPHRMCSSLRLSEGRAAFARSRTAFTSARFLSVEDDEVALAAGEPLRRLAALCETPATPGALAGALAGDGEHDAALSFLGRVYDAGLLVPVPPVGPQDPDPLSRLAHWLRETTGSPRDRELAARIEEIAEATRAFGAAEPHRRTALLTGLRERWGALLDEVGRPVGGPAGKDAAAGLTVLSEDVVLKEPVRLDGFLGGADHEALGELSALTELFDLGPVVRRCVRDGFVARYGPGGVCPHVWDFGADAYEAWQRATRIVGSGSPDAPPESGAGQLSALRSELVRAVHRAHADGGGDPGEDVVLPAALVADLVRRTPPWATRRPVSYSLFLQRGHGGLLCVNQVYGGWGRFTSRFLDSLPPAAVRGTAKAVLGALPPGARAAQIRPVAGFNANLHPLFVPEEIGPDRSYTSLGAADVELFHEMSTDEVRVRLKDGGEPVDVLYAGVFTPLLLQPRLAPLLTDHPHGTTDFSALAPRRITPVPGGDLVSTPRVRHRHLVLRRRRWQLAGGSVAALRAELAAEGGVPVATVARWRALLGVPDRIYLHAGPPARGERVTEDVLHALDRPKPQFVDLGDALHLRCLGKWLARHPDGAVLEEALPAPGPAGAGPAVELVVETYRAGRPE</sequence>
<gene>
    <name evidence="3" type="ORF">GCM10010387_51200</name>
</gene>
<protein>
    <recommendedName>
        <fullName evidence="2">Lantibiotic dehydratase N-terminal domain-containing protein</fullName>
    </recommendedName>
</protein>